<dbReference type="Proteomes" id="UP000318590">
    <property type="component" value="Unassembled WGS sequence"/>
</dbReference>
<keyword evidence="3" id="KW-1185">Reference proteome</keyword>
<dbReference type="PANTHER" id="PTHR42834:SF1">
    <property type="entry name" value="ENDONUCLEASE_EXONUCLEASE_PHOSPHATASE FAMILY PROTEIN (AFU_ORTHOLOGUE AFUA_3G09210)"/>
    <property type="match status" value="1"/>
</dbReference>
<dbReference type="EMBL" id="VFSV01000028">
    <property type="protein sequence ID" value="TRD16608.1"/>
    <property type="molecule type" value="Genomic_DNA"/>
</dbReference>
<keyword evidence="2" id="KW-0378">Hydrolase</keyword>
<reference evidence="2 3" key="1">
    <citation type="submission" date="2019-06" db="EMBL/GenBank/DDBJ databases">
        <title>Paenimaribius caenipelagi gen. nov., sp. nov., isolated from a tidal flat.</title>
        <authorList>
            <person name="Yoon J.-H."/>
        </authorList>
    </citation>
    <scope>NUCLEOTIDE SEQUENCE [LARGE SCALE GENOMIC DNA]</scope>
    <source>
        <strain evidence="2 3">JBTF-M29</strain>
    </source>
</reference>
<dbReference type="GO" id="GO:0004519">
    <property type="term" value="F:endonuclease activity"/>
    <property type="evidence" value="ECO:0007669"/>
    <property type="project" value="UniProtKB-KW"/>
</dbReference>
<dbReference type="InterPro" id="IPR005135">
    <property type="entry name" value="Endo/exonuclease/phosphatase"/>
</dbReference>
<accession>A0A547PR37</accession>
<proteinExistence type="predicted"/>
<dbReference type="AlphaFoldDB" id="A0A547PR37"/>
<protein>
    <submittedName>
        <fullName evidence="2">Endonuclease</fullName>
    </submittedName>
</protein>
<dbReference type="OrthoDB" id="7297112at2"/>
<dbReference type="PANTHER" id="PTHR42834">
    <property type="entry name" value="ENDONUCLEASE/EXONUCLEASE/PHOSPHATASE FAMILY PROTEIN (AFU_ORTHOLOGUE AFUA_3G09210)"/>
    <property type="match status" value="1"/>
</dbReference>
<sequence length="349" mass="38981">MPEYFVAFWNVENLFAPETYPDRPDWLQRRIGRELKGWDEALFQRKLDQLAVVISAMNDGRGPDILGVCEVENRFVLDRLVDTISQALPHRNYGVQHAESELDKRGIDTAFIFDDTQFSVPDGLVFSHFVLRRTGTRDIVQVTFRSQAGNDLIIMCNHWPSRSGGAEKSAGFRATAGETVGYWHERIRDAVGPRPALLVMGDLNDNPWDGSVTFNANATRERGDVERSESAKLWNLSWSYLRSAAIDHQGNKRGLDGSLYHGGDGDLFDQILAARALIDGKGPFHLCDDTAGLVLLPQMVSHRVSEGPLRFGLPKGDPARHVNRNGFSDHFPVSVIIREDASDGAAVRR</sequence>
<keyword evidence="2" id="KW-0255">Endonuclease</keyword>
<dbReference type="RefSeq" id="WP_142835440.1">
    <property type="nucleotide sequence ID" value="NZ_VFSV01000028.1"/>
</dbReference>
<comment type="caution">
    <text evidence="2">The sequence shown here is derived from an EMBL/GenBank/DDBJ whole genome shotgun (WGS) entry which is preliminary data.</text>
</comment>
<evidence type="ECO:0000313" key="3">
    <source>
        <dbReference type="Proteomes" id="UP000318590"/>
    </source>
</evidence>
<dbReference type="InterPro" id="IPR036691">
    <property type="entry name" value="Endo/exonu/phosph_ase_sf"/>
</dbReference>
<gene>
    <name evidence="2" type="ORF">FEV53_13970</name>
</gene>
<dbReference type="Pfam" id="PF19580">
    <property type="entry name" value="Exo_endo_phos_3"/>
    <property type="match status" value="1"/>
</dbReference>
<keyword evidence="2" id="KW-0540">Nuclease</keyword>
<name>A0A547PR37_9RHOB</name>
<dbReference type="Gene3D" id="3.60.10.10">
    <property type="entry name" value="Endonuclease/exonuclease/phosphatase"/>
    <property type="match status" value="1"/>
</dbReference>
<feature type="domain" description="Endonuclease/exonuclease/phosphatase" evidence="1">
    <location>
        <begin position="6"/>
        <end position="338"/>
    </location>
</feature>
<organism evidence="2 3">
    <name type="scientific">Palleronia caenipelagi</name>
    <dbReference type="NCBI Taxonomy" id="2489174"/>
    <lineage>
        <taxon>Bacteria</taxon>
        <taxon>Pseudomonadati</taxon>
        <taxon>Pseudomonadota</taxon>
        <taxon>Alphaproteobacteria</taxon>
        <taxon>Rhodobacterales</taxon>
        <taxon>Roseobacteraceae</taxon>
        <taxon>Palleronia</taxon>
    </lineage>
</organism>
<evidence type="ECO:0000259" key="1">
    <source>
        <dbReference type="Pfam" id="PF19580"/>
    </source>
</evidence>
<dbReference type="SUPFAM" id="SSF56219">
    <property type="entry name" value="DNase I-like"/>
    <property type="match status" value="1"/>
</dbReference>
<evidence type="ECO:0000313" key="2">
    <source>
        <dbReference type="EMBL" id="TRD16608.1"/>
    </source>
</evidence>